<comment type="caution">
    <text evidence="2">The sequence shown here is derived from an EMBL/GenBank/DDBJ whole genome shotgun (WGS) entry which is preliminary data.</text>
</comment>
<dbReference type="Proteomes" id="UP001521931">
    <property type="component" value="Unassembled WGS sequence"/>
</dbReference>
<evidence type="ECO:0000313" key="3">
    <source>
        <dbReference type="Proteomes" id="UP001521931"/>
    </source>
</evidence>
<dbReference type="RefSeq" id="WP_019286942.1">
    <property type="nucleotide sequence ID" value="NZ_DAMCTM010000031.1"/>
</dbReference>
<accession>A0ABS9PXQ6</accession>
<evidence type="ECO:0008006" key="4">
    <source>
        <dbReference type="Google" id="ProtNLM"/>
    </source>
</evidence>
<evidence type="ECO:0000256" key="1">
    <source>
        <dbReference type="SAM" id="MobiDB-lite"/>
    </source>
</evidence>
<evidence type="ECO:0000313" key="2">
    <source>
        <dbReference type="EMBL" id="MCG7320404.1"/>
    </source>
</evidence>
<proteinExistence type="predicted"/>
<organism evidence="2 3">
    <name type="scientific">Arsenicicoccus bolidensis</name>
    <dbReference type="NCBI Taxonomy" id="229480"/>
    <lineage>
        <taxon>Bacteria</taxon>
        <taxon>Bacillati</taxon>
        <taxon>Actinomycetota</taxon>
        <taxon>Actinomycetes</taxon>
        <taxon>Micrococcales</taxon>
        <taxon>Intrasporangiaceae</taxon>
        <taxon>Arsenicicoccus</taxon>
    </lineage>
</organism>
<keyword evidence="3" id="KW-1185">Reference proteome</keyword>
<protein>
    <recommendedName>
        <fullName evidence="4">Radical SAM protein</fullName>
    </recommendedName>
</protein>
<name>A0ABS9PXQ6_9MICO</name>
<dbReference type="EMBL" id="JAKRCV010000001">
    <property type="protein sequence ID" value="MCG7320404.1"/>
    <property type="molecule type" value="Genomic_DNA"/>
</dbReference>
<reference evidence="2 3" key="1">
    <citation type="submission" date="2022-02" db="EMBL/GenBank/DDBJ databases">
        <title>Uncovering new skin microbiome diversity through culturing and metagenomics.</title>
        <authorList>
            <person name="Conlan S."/>
            <person name="Deming C."/>
            <person name="Nisc Comparative Sequencing Program N."/>
            <person name="Segre J.A."/>
        </authorList>
    </citation>
    <scope>NUCLEOTIDE SEQUENCE [LARGE SCALE GENOMIC DNA]</scope>
    <source>
        <strain evidence="2 3">ACRQZ</strain>
    </source>
</reference>
<feature type="region of interest" description="Disordered" evidence="1">
    <location>
        <begin position="1"/>
        <end position="33"/>
    </location>
</feature>
<sequence length="96" mass="10516">MSLTARWASRRETTAASDLAPIIETEPRDPSHEPTWHVIENGSFCHGECLECRWHGPGRRSRGSARKDAELHALTGCGDEAQLRSLFPAGAFEGTA</sequence>
<gene>
    <name evidence="2" type="ORF">MHL29_00620</name>
</gene>